<evidence type="ECO:0000313" key="2">
    <source>
        <dbReference type="EMBL" id="ETO04411.1"/>
    </source>
</evidence>
<feature type="transmembrane region" description="Helical" evidence="1">
    <location>
        <begin position="98"/>
        <end position="120"/>
    </location>
</feature>
<proteinExistence type="predicted"/>
<feature type="transmembrane region" description="Helical" evidence="1">
    <location>
        <begin position="325"/>
        <end position="342"/>
    </location>
</feature>
<evidence type="ECO:0000313" key="3">
    <source>
        <dbReference type="Proteomes" id="UP000023152"/>
    </source>
</evidence>
<comment type="caution">
    <text evidence="2">The sequence shown here is derived from an EMBL/GenBank/DDBJ whole genome shotgun (WGS) entry which is preliminary data.</text>
</comment>
<evidence type="ECO:0000256" key="1">
    <source>
        <dbReference type="SAM" id="Phobius"/>
    </source>
</evidence>
<dbReference type="AlphaFoldDB" id="X6LST4"/>
<protein>
    <submittedName>
        <fullName evidence="2">Uncharacterized protein</fullName>
    </submittedName>
</protein>
<gene>
    <name evidence="2" type="ORF">RFI_32988</name>
</gene>
<name>X6LST4_RETFI</name>
<keyword evidence="1" id="KW-0812">Transmembrane</keyword>
<organism evidence="2 3">
    <name type="scientific">Reticulomyxa filosa</name>
    <dbReference type="NCBI Taxonomy" id="46433"/>
    <lineage>
        <taxon>Eukaryota</taxon>
        <taxon>Sar</taxon>
        <taxon>Rhizaria</taxon>
        <taxon>Retaria</taxon>
        <taxon>Foraminifera</taxon>
        <taxon>Monothalamids</taxon>
        <taxon>Reticulomyxidae</taxon>
        <taxon>Reticulomyxa</taxon>
    </lineage>
</organism>
<keyword evidence="3" id="KW-1185">Reference proteome</keyword>
<keyword evidence="1" id="KW-0472">Membrane</keyword>
<dbReference type="Proteomes" id="UP000023152">
    <property type="component" value="Unassembled WGS sequence"/>
</dbReference>
<sequence>MVLIFFHPLFIFLKNYYLYIFLSAHILNIFTAKENVESISYTPALMTIKSGNHSTGFGLSWTKGSLLLEINSNHRKCAFQFFLTGKELKKEKYKEGRLFFFLALTCKFFTFGMAQSLFAVMSSLNLWVSLVVFCSVHLTTVTSKFIDNQQCNYVVLDLVYATDTCLERTNYGLVYSDQFKCENGNVTLYRWYTSGCRGVPSLTKKVDEYSKEFNVEPAGVVWKCNGTASPSQCSAFFRVYDVPPTDVTCSGNEYSDYAVGVNFCVNLGYNQSILFNCSNNELDINYFNGSSCSHFYHFERFTSNCEPDRNGVYTKLEIRCAASSYFSFSFLLFSLLFLHLVYS</sequence>
<feature type="transmembrane region" description="Helical" evidence="1">
    <location>
        <begin position="126"/>
        <end position="146"/>
    </location>
</feature>
<keyword evidence="1" id="KW-1133">Transmembrane helix</keyword>
<accession>X6LST4</accession>
<reference evidence="2 3" key="1">
    <citation type="journal article" date="2013" name="Curr. Biol.">
        <title>The Genome of the Foraminiferan Reticulomyxa filosa.</title>
        <authorList>
            <person name="Glockner G."/>
            <person name="Hulsmann N."/>
            <person name="Schleicher M."/>
            <person name="Noegel A.A."/>
            <person name="Eichinger L."/>
            <person name="Gallinger C."/>
            <person name="Pawlowski J."/>
            <person name="Sierra R."/>
            <person name="Euteneuer U."/>
            <person name="Pillet L."/>
            <person name="Moustafa A."/>
            <person name="Platzer M."/>
            <person name="Groth M."/>
            <person name="Szafranski K."/>
            <person name="Schliwa M."/>
        </authorList>
    </citation>
    <scope>NUCLEOTIDE SEQUENCE [LARGE SCALE GENOMIC DNA]</scope>
</reference>
<dbReference type="EMBL" id="ASPP01029404">
    <property type="protein sequence ID" value="ETO04411.1"/>
    <property type="molecule type" value="Genomic_DNA"/>
</dbReference>